<keyword evidence="3" id="KW-1185">Reference proteome</keyword>
<proteinExistence type="predicted"/>
<evidence type="ECO:0000313" key="3">
    <source>
        <dbReference type="Proteomes" id="UP000749559"/>
    </source>
</evidence>
<sequence>MSRVSSASSRGRAPTAAEVTRLKDTISSLQQEVIQANAATDKATDKLNCLILLVKRAWTGDNTAAIHVAKIIGIAPPDGEDHIVQNTKPKSKTLNNWALLTIGLLNREYKAIEEEMTEQSRAYLLAREGYLDEQMLQNRNSVAQARPNSPNESFKKKSKSRPNSGYRNPLPPTDNGDINDGNNMTWGDLLVDGTAADRKSTGNAALTGLFQLESSQVSNSRSDPDRTNIDFDDPNRYTQPGLFESKSFVGKKQRPKSGVEQKKRDLNRNRPKSAFITAPPQPERPLKYETTRPISGKGSLKPKRDNYFFSSGEPLMRKISGSSPNISDPSPRNPPPMKIKIQRPESIDKYMDDMNKMAAMEEDFSRTAMALQKKLGISSDGMIH</sequence>
<feature type="region of interest" description="Disordered" evidence="1">
    <location>
        <begin position="318"/>
        <end position="338"/>
    </location>
</feature>
<feature type="compositionally biased region" description="Basic and acidic residues" evidence="1">
    <location>
        <begin position="222"/>
        <end position="235"/>
    </location>
</feature>
<organism evidence="2 3">
    <name type="scientific">Owenia fusiformis</name>
    <name type="common">Polychaete worm</name>
    <dbReference type="NCBI Taxonomy" id="6347"/>
    <lineage>
        <taxon>Eukaryota</taxon>
        <taxon>Metazoa</taxon>
        <taxon>Spiralia</taxon>
        <taxon>Lophotrochozoa</taxon>
        <taxon>Annelida</taxon>
        <taxon>Polychaeta</taxon>
        <taxon>Sedentaria</taxon>
        <taxon>Canalipalpata</taxon>
        <taxon>Sabellida</taxon>
        <taxon>Oweniida</taxon>
        <taxon>Oweniidae</taxon>
        <taxon>Owenia</taxon>
    </lineage>
</organism>
<evidence type="ECO:0000313" key="2">
    <source>
        <dbReference type="EMBL" id="CAH1785748.1"/>
    </source>
</evidence>
<comment type="caution">
    <text evidence="2">The sequence shown here is derived from an EMBL/GenBank/DDBJ whole genome shotgun (WGS) entry which is preliminary data.</text>
</comment>
<feature type="compositionally biased region" description="Polar residues" evidence="1">
    <location>
        <begin position="320"/>
        <end position="330"/>
    </location>
</feature>
<feature type="region of interest" description="Disordered" evidence="1">
    <location>
        <begin position="141"/>
        <end position="181"/>
    </location>
</feature>
<dbReference type="EMBL" id="CAIIXF020000006">
    <property type="protein sequence ID" value="CAH1785748.1"/>
    <property type="molecule type" value="Genomic_DNA"/>
</dbReference>
<reference evidence="2" key="1">
    <citation type="submission" date="2022-03" db="EMBL/GenBank/DDBJ databases">
        <authorList>
            <person name="Martin C."/>
        </authorList>
    </citation>
    <scope>NUCLEOTIDE SEQUENCE</scope>
</reference>
<dbReference type="Proteomes" id="UP000749559">
    <property type="component" value="Unassembled WGS sequence"/>
</dbReference>
<evidence type="ECO:0000256" key="1">
    <source>
        <dbReference type="SAM" id="MobiDB-lite"/>
    </source>
</evidence>
<protein>
    <submittedName>
        <fullName evidence="2">Uncharacterized protein</fullName>
    </submittedName>
</protein>
<gene>
    <name evidence="2" type="ORF">OFUS_LOCUS11765</name>
</gene>
<feature type="region of interest" description="Disordered" evidence="1">
    <location>
        <begin position="214"/>
        <end position="306"/>
    </location>
</feature>
<dbReference type="OrthoDB" id="10015020at2759"/>
<name>A0A8J1U563_OWEFU</name>
<feature type="compositionally biased region" description="Basic and acidic residues" evidence="1">
    <location>
        <begin position="257"/>
        <end position="268"/>
    </location>
</feature>
<feature type="compositionally biased region" description="Polar residues" evidence="1">
    <location>
        <begin position="141"/>
        <end position="152"/>
    </location>
</feature>
<dbReference type="AlphaFoldDB" id="A0A8J1U563"/>
<accession>A0A8J1U563</accession>